<evidence type="ECO:0000313" key="7">
    <source>
        <dbReference type="Proteomes" id="UP001190700"/>
    </source>
</evidence>
<feature type="region of interest" description="Disordered" evidence="4">
    <location>
        <begin position="754"/>
        <end position="776"/>
    </location>
</feature>
<dbReference type="EMBL" id="LGRX02019567">
    <property type="protein sequence ID" value="KAK3258386.1"/>
    <property type="molecule type" value="Genomic_DNA"/>
</dbReference>
<keyword evidence="1" id="KW-0677">Repeat</keyword>
<proteinExistence type="predicted"/>
<reference evidence="6 7" key="1">
    <citation type="journal article" date="2015" name="Genome Biol. Evol.">
        <title>Comparative Genomics of a Bacterivorous Green Alga Reveals Evolutionary Causalities and Consequences of Phago-Mixotrophic Mode of Nutrition.</title>
        <authorList>
            <person name="Burns J.A."/>
            <person name="Paasch A."/>
            <person name="Narechania A."/>
            <person name="Kim E."/>
        </authorList>
    </citation>
    <scope>NUCLEOTIDE SEQUENCE [LARGE SCALE GENOMIC DNA]</scope>
    <source>
        <strain evidence="6 7">PLY_AMNH</strain>
    </source>
</reference>
<feature type="compositionally biased region" description="Low complexity" evidence="4">
    <location>
        <begin position="1431"/>
        <end position="1450"/>
    </location>
</feature>
<feature type="repeat" description="ANK" evidence="3">
    <location>
        <begin position="536"/>
        <end position="568"/>
    </location>
</feature>
<evidence type="ECO:0000256" key="4">
    <source>
        <dbReference type="SAM" id="MobiDB-lite"/>
    </source>
</evidence>
<dbReference type="SUPFAM" id="SSF48403">
    <property type="entry name" value="Ankyrin repeat"/>
    <property type="match status" value="1"/>
</dbReference>
<evidence type="ECO:0000256" key="2">
    <source>
        <dbReference type="ARBA" id="ARBA00023043"/>
    </source>
</evidence>
<feature type="transmembrane region" description="Helical" evidence="5">
    <location>
        <begin position="84"/>
        <end position="103"/>
    </location>
</feature>
<dbReference type="PRINTS" id="PR00178">
    <property type="entry name" value="FATTYACIDBP"/>
</dbReference>
<dbReference type="Gene3D" id="2.40.128.20">
    <property type="match status" value="6"/>
</dbReference>
<dbReference type="Pfam" id="PF00023">
    <property type="entry name" value="Ank"/>
    <property type="match status" value="2"/>
</dbReference>
<feature type="transmembrane region" description="Helical" evidence="5">
    <location>
        <begin position="43"/>
        <end position="64"/>
    </location>
</feature>
<dbReference type="Proteomes" id="UP001190700">
    <property type="component" value="Unassembled WGS sequence"/>
</dbReference>
<feature type="repeat" description="ANK" evidence="3">
    <location>
        <begin position="338"/>
        <end position="370"/>
    </location>
</feature>
<dbReference type="CDD" id="cd00742">
    <property type="entry name" value="FABP"/>
    <property type="match status" value="6"/>
</dbReference>
<name>A0AAE0FEL7_9CHLO</name>
<dbReference type="InterPro" id="IPR036770">
    <property type="entry name" value="Ankyrin_rpt-contain_sf"/>
</dbReference>
<feature type="repeat" description="ANK" evidence="3">
    <location>
        <begin position="245"/>
        <end position="271"/>
    </location>
</feature>
<feature type="compositionally biased region" description="Low complexity" evidence="4">
    <location>
        <begin position="1265"/>
        <end position="1284"/>
    </location>
</feature>
<keyword evidence="5" id="KW-1133">Transmembrane helix</keyword>
<dbReference type="Pfam" id="PF12796">
    <property type="entry name" value="Ank_2"/>
    <property type="match status" value="3"/>
</dbReference>
<gene>
    <name evidence="6" type="ORF">CYMTET_32565</name>
</gene>
<comment type="caution">
    <text evidence="6">The sequence shown here is derived from an EMBL/GenBank/DDBJ whole genome shotgun (WGS) entry which is preliminary data.</text>
</comment>
<evidence type="ECO:0000256" key="3">
    <source>
        <dbReference type="PROSITE-ProRule" id="PRU00023"/>
    </source>
</evidence>
<keyword evidence="7" id="KW-1185">Reference proteome</keyword>
<feature type="repeat" description="ANK" evidence="3">
    <location>
        <begin position="404"/>
        <end position="436"/>
    </location>
</feature>
<feature type="transmembrane region" description="Helical" evidence="5">
    <location>
        <begin position="180"/>
        <end position="202"/>
    </location>
</feature>
<dbReference type="PANTHER" id="PTHR24198:SF165">
    <property type="entry name" value="ANKYRIN REPEAT-CONTAINING PROTEIN-RELATED"/>
    <property type="match status" value="1"/>
</dbReference>
<feature type="transmembrane region" description="Helical" evidence="5">
    <location>
        <begin position="152"/>
        <end position="174"/>
    </location>
</feature>
<feature type="region of interest" description="Disordered" evidence="4">
    <location>
        <begin position="1259"/>
        <end position="1284"/>
    </location>
</feature>
<feature type="repeat" description="ANK" evidence="3">
    <location>
        <begin position="503"/>
        <end position="535"/>
    </location>
</feature>
<feature type="repeat" description="ANK" evidence="3">
    <location>
        <begin position="272"/>
        <end position="304"/>
    </location>
</feature>
<dbReference type="SMART" id="SM00248">
    <property type="entry name" value="ANK"/>
    <property type="match status" value="11"/>
</dbReference>
<organism evidence="6 7">
    <name type="scientific">Cymbomonas tetramitiformis</name>
    <dbReference type="NCBI Taxonomy" id="36881"/>
    <lineage>
        <taxon>Eukaryota</taxon>
        <taxon>Viridiplantae</taxon>
        <taxon>Chlorophyta</taxon>
        <taxon>Pyramimonadophyceae</taxon>
        <taxon>Pyramimonadales</taxon>
        <taxon>Pyramimonadaceae</taxon>
        <taxon>Cymbomonas</taxon>
    </lineage>
</organism>
<feature type="repeat" description="ANK" evidence="3">
    <location>
        <begin position="371"/>
        <end position="403"/>
    </location>
</feature>
<dbReference type="PANTHER" id="PTHR24198">
    <property type="entry name" value="ANKYRIN REPEAT AND PROTEIN KINASE DOMAIN-CONTAINING PROTEIN"/>
    <property type="match status" value="1"/>
</dbReference>
<dbReference type="PROSITE" id="PS50088">
    <property type="entry name" value="ANK_REPEAT"/>
    <property type="match status" value="10"/>
</dbReference>
<evidence type="ECO:0000313" key="6">
    <source>
        <dbReference type="EMBL" id="KAK3258386.1"/>
    </source>
</evidence>
<feature type="repeat" description="ANK" evidence="3">
    <location>
        <begin position="470"/>
        <end position="502"/>
    </location>
</feature>
<dbReference type="GO" id="GO:0008289">
    <property type="term" value="F:lipid binding"/>
    <property type="evidence" value="ECO:0007669"/>
    <property type="project" value="InterPro"/>
</dbReference>
<dbReference type="InterPro" id="IPR000463">
    <property type="entry name" value="Fatty_acid-bd"/>
</dbReference>
<feature type="repeat" description="ANK" evidence="3">
    <location>
        <begin position="305"/>
        <end position="337"/>
    </location>
</feature>
<keyword evidence="5" id="KW-0472">Membrane</keyword>
<accession>A0AAE0FEL7</accession>
<keyword evidence="5" id="KW-0812">Transmembrane</keyword>
<feature type="region of interest" description="Disordered" evidence="4">
    <location>
        <begin position="1425"/>
        <end position="1450"/>
    </location>
</feature>
<protein>
    <submittedName>
        <fullName evidence="6">Uncharacterized protein</fullName>
    </submittedName>
</protein>
<feature type="repeat" description="ANK" evidence="3">
    <location>
        <begin position="437"/>
        <end position="469"/>
    </location>
</feature>
<dbReference type="Gene3D" id="1.25.40.20">
    <property type="entry name" value="Ankyrin repeat-containing domain"/>
    <property type="match status" value="4"/>
</dbReference>
<dbReference type="InterPro" id="IPR012674">
    <property type="entry name" value="Calycin"/>
</dbReference>
<dbReference type="PRINTS" id="PR01415">
    <property type="entry name" value="ANKYRIN"/>
</dbReference>
<dbReference type="SUPFAM" id="SSF50814">
    <property type="entry name" value="Lipocalins"/>
    <property type="match status" value="6"/>
</dbReference>
<feature type="compositionally biased region" description="Low complexity" evidence="4">
    <location>
        <begin position="759"/>
        <end position="776"/>
    </location>
</feature>
<evidence type="ECO:0000256" key="1">
    <source>
        <dbReference type="ARBA" id="ARBA00022737"/>
    </source>
</evidence>
<dbReference type="InterPro" id="IPR002110">
    <property type="entry name" value="Ankyrin_rpt"/>
</dbReference>
<sequence length="1590" mass="167581">MDLRPPVLSFDVLNECVRPLGLLTNLAYVFQYYSSESACSTILLAYISVLIAVVNAEGLCNFILTYAKHATRSIVPVERWTLTIDLYAAVVSGIVASTFLWLFNPLTLSHLSIEPHSPVHNYYHLRLLCLPLSVVGKRGLGALSVAKRTGLVTALGSAASVFETAGTYFFVVVLNGGLRGSAIATLLSTVCISAATLWILLVDGSGTTSAKSREDKKRARSTDLLGGYMETPAAIDEKKVIFTAHWAAANGYTEVVAALLDAGEEIDATDKERRTMLHWAAFNGQHGILYFLISAGADKDARDENDNTAAHLAARNGHVEILNVLDEVAADLEASNIDGMTPLHLAAYNGHSAIVMALIAAGASIEVQSRNQNTPLHVAAYHGHPATVEALLSVGADLEARNSNEHTVLHGAASNGNSETVKALILAGAAVEARNATGFTAVHWAASNGHTDTLKVLIDEGADVNACDEDDETALHRAALKGHVTTVAALIQAGADATSRTASQNTPLHWAASNGHLPAVLELAHAGADIQAVNIAGSSALHWAAEEGHTSTARALLRMGAKKEAQDSDGYTPQQRAEMKGHTLVVNVLNGELDDICPRGGKRSTKKASTGRKTDLVGEWKMESVDNYDEFLKQQGVSWVIRSAASAMGYGVGSATLKVEIDGDAVSMAFSNPKCSGSNSGRLGEKRVPGSSPDGSKLLFDYLLEGEAVVMIGRDPDGKYPDVKETYEVIDGKLVKTLKSGSVVAKEIFACSGGGGSWSTGSTRRAAQGTSASQSGSTCQDLVGEWKMESVDNYDAFLKQQGLNWVIRNAASAMGYGVGSATLKVEIDGDDVSMAFSNPKCSGSNSGRLGEKRVPGLAPNGTKLLFDYLMEGEAVVMIGRDPTGNCPDVKETYELIDGKLVKTLKSGSVVAKEIFASSGSRSTGSTRRAAQGVSASQSSSTCQDLVGEWKMESVDNYDAFLKQQGVNWVIRNAASAMGYGVGSATLKVEIDGDDVSMAFSNPKCSGSNSGRLGEKRVPGSSPDGSKLLFDYLMEGEAVVMIGRDPDGKYPDVKETYEVIDGKLVKTLKSGSVVAKEIFACSGGGGDRRTSGVASKASKKSPLWRGAAKVVSASQSGSACQDLVGEWKMESVDNYDEFLKQQGVSWVIRSAASAMGYGVGSATLKVEIDGDDVSMAFSNPKCSGSNSGRLGEKRVPGSSPDGSKLLFDYLLEGEAVVMIGRDPDGKYPDVKETYEVIDGKLVKTLKSGSVVAKEIFACSGGGGSRSTGSTRRAAQGTSASQSGSTCQDLVGEWKMESVDNYDEFLKQQGVSWVIRSAASAMGYGVGSATLKVEIDGDAVSMAFSNPKCSGSNSGRLGEKRVPGSSPDGSKLLFDYLMEGEAVVMIGRDPDGKYPDVKETYEVIDGKLVKTLKSGSVVAKEIFACSGGGGSRSTGSTRRAAQGTSASQSGSTCQDLVGEWKMESVDNYDAFLKQQGLNWVIRNAASAMGYGVGSATLKVEIDGDDVSMAFSNPKCSGSNSGRLGEKRVPGLAPNGTKLLFDYLLEGEAVVMIGKDPTGNCPDVKETYELIDGKLVKTLKSGSVVANEVFIRI</sequence>
<evidence type="ECO:0000256" key="5">
    <source>
        <dbReference type="SAM" id="Phobius"/>
    </source>
</evidence>
<keyword evidence="2 3" id="KW-0040">ANK repeat</keyword>
<dbReference type="PROSITE" id="PS50297">
    <property type="entry name" value="ANK_REP_REGION"/>
    <property type="match status" value="9"/>
</dbReference>